<dbReference type="InterPro" id="IPR041602">
    <property type="entry name" value="Quercetinase_C"/>
</dbReference>
<feature type="domain" description="Pirin N-terminal" evidence="3">
    <location>
        <begin position="17"/>
        <end position="119"/>
    </location>
</feature>
<dbReference type="Proteomes" id="UP000435177">
    <property type="component" value="Unassembled WGS sequence"/>
</dbReference>
<name>A0ABW9T5N2_9BACL</name>
<protein>
    <submittedName>
        <fullName evidence="5">Cupin domain-containing protein</fullName>
    </submittedName>
</protein>
<dbReference type="PANTHER" id="PTHR43212">
    <property type="entry name" value="QUERCETIN 2,3-DIOXYGENASE"/>
    <property type="match status" value="1"/>
</dbReference>
<dbReference type="PIRSF" id="PIRSF006232">
    <property type="entry name" value="Pirin"/>
    <property type="match status" value="1"/>
</dbReference>
<dbReference type="SUPFAM" id="SSF51182">
    <property type="entry name" value="RmlC-like cupins"/>
    <property type="match status" value="1"/>
</dbReference>
<accession>A0ABW9T5N2</accession>
<evidence type="ECO:0000256" key="1">
    <source>
        <dbReference type="ARBA" id="ARBA00008416"/>
    </source>
</evidence>
<dbReference type="InterPro" id="IPR012093">
    <property type="entry name" value="Pirin"/>
</dbReference>
<gene>
    <name evidence="5" type="ORF">GNP94_13205</name>
</gene>
<sequence length="239" mass="26735">MIKVMTSAERHTVHNGGIHGEFSFSFGEYEDPHNEFFGSLLAHNEYVLEPKQRMERSYHHDLIMVYFVLDGTLSYEDDTGERIELGPGSVYVVNTGTGGAHTQKNEDETRSVRYLQLWLLPEELGQEPTHHYAEFTREQRLNQLFPVASGVKGESGATLQLDARLYSTILETGGRVSHSVAEGRRVHLYVVNGNVEVTTDEGVYQLSAGDTARIHQCEEIQVKGIAAEGASEWIAIDLP</sequence>
<comment type="caution">
    <text evidence="5">The sequence shown here is derived from an EMBL/GenBank/DDBJ whole genome shotgun (WGS) entry which is preliminary data.</text>
</comment>
<evidence type="ECO:0000259" key="3">
    <source>
        <dbReference type="Pfam" id="PF02678"/>
    </source>
</evidence>
<evidence type="ECO:0000259" key="4">
    <source>
        <dbReference type="Pfam" id="PF17954"/>
    </source>
</evidence>
<dbReference type="Pfam" id="PF17954">
    <property type="entry name" value="Pirin_C_2"/>
    <property type="match status" value="1"/>
</dbReference>
<comment type="similarity">
    <text evidence="1 2">Belongs to the pirin family.</text>
</comment>
<dbReference type="PANTHER" id="PTHR43212:SF3">
    <property type="entry name" value="QUERCETIN 2,3-DIOXYGENASE"/>
    <property type="match status" value="1"/>
</dbReference>
<keyword evidence="6" id="KW-1185">Reference proteome</keyword>
<dbReference type="EMBL" id="WOAA01000010">
    <property type="protein sequence ID" value="MUG66961.1"/>
    <property type="molecule type" value="Genomic_DNA"/>
</dbReference>
<feature type="domain" description="Quercetin 2,3-dioxygenase C-terminal cupin" evidence="4">
    <location>
        <begin position="147"/>
        <end position="238"/>
    </location>
</feature>
<dbReference type="InterPro" id="IPR014710">
    <property type="entry name" value="RmlC-like_jellyroll"/>
</dbReference>
<reference evidence="5 6" key="1">
    <citation type="submission" date="2019-11" db="EMBL/GenBank/DDBJ databases">
        <title>Draft genome sequences of five Paenibacillus species of dairy origin.</title>
        <authorList>
            <person name="Olajide A.M."/>
            <person name="Chen S."/>
            <person name="Lapointe G."/>
        </authorList>
    </citation>
    <scope>NUCLEOTIDE SEQUENCE [LARGE SCALE GENOMIC DNA]</scope>
    <source>
        <strain evidence="5 6">3CS1</strain>
    </source>
</reference>
<organism evidence="5 6">
    <name type="scientific">Paenibacillus campinasensis</name>
    <dbReference type="NCBI Taxonomy" id="66347"/>
    <lineage>
        <taxon>Bacteria</taxon>
        <taxon>Bacillati</taxon>
        <taxon>Bacillota</taxon>
        <taxon>Bacilli</taxon>
        <taxon>Bacillales</taxon>
        <taxon>Paenibacillaceae</taxon>
        <taxon>Paenibacillus</taxon>
    </lineage>
</organism>
<dbReference type="InterPro" id="IPR003829">
    <property type="entry name" value="Pirin_N_dom"/>
</dbReference>
<dbReference type="RefSeq" id="WP_155618238.1">
    <property type="nucleotide sequence ID" value="NZ_WOAA01000010.1"/>
</dbReference>
<dbReference type="Gene3D" id="2.60.120.10">
    <property type="entry name" value="Jelly Rolls"/>
    <property type="match status" value="2"/>
</dbReference>
<evidence type="ECO:0000313" key="5">
    <source>
        <dbReference type="EMBL" id="MUG66961.1"/>
    </source>
</evidence>
<evidence type="ECO:0000256" key="2">
    <source>
        <dbReference type="RuleBase" id="RU003457"/>
    </source>
</evidence>
<dbReference type="Pfam" id="PF02678">
    <property type="entry name" value="Pirin"/>
    <property type="match status" value="1"/>
</dbReference>
<proteinExistence type="inferred from homology"/>
<dbReference type="InterPro" id="IPR011051">
    <property type="entry name" value="RmlC_Cupin_sf"/>
</dbReference>
<evidence type="ECO:0000313" key="6">
    <source>
        <dbReference type="Proteomes" id="UP000435177"/>
    </source>
</evidence>